<dbReference type="GO" id="GO:0016787">
    <property type="term" value="F:hydrolase activity"/>
    <property type="evidence" value="ECO:0007669"/>
    <property type="project" value="InterPro"/>
</dbReference>
<name>A0A645FHK6_9ZZZZ</name>
<sequence>MDAGWLNRLEAAAAQNMKLERMASGAGHDAAVFANAGVPSAMVFIRNENGSHNPHEAMDIGDFLAGVDLLTRALIA</sequence>
<dbReference type="AlphaFoldDB" id="A0A645FHK6"/>
<dbReference type="Gene3D" id="3.40.630.10">
    <property type="entry name" value="Zn peptidases"/>
    <property type="match status" value="1"/>
</dbReference>
<dbReference type="EMBL" id="VSSQ01059940">
    <property type="protein sequence ID" value="MPN13440.1"/>
    <property type="molecule type" value="Genomic_DNA"/>
</dbReference>
<evidence type="ECO:0008006" key="2">
    <source>
        <dbReference type="Google" id="ProtNLM"/>
    </source>
</evidence>
<organism evidence="1">
    <name type="scientific">bioreactor metagenome</name>
    <dbReference type="NCBI Taxonomy" id="1076179"/>
    <lineage>
        <taxon>unclassified sequences</taxon>
        <taxon>metagenomes</taxon>
        <taxon>ecological metagenomes</taxon>
    </lineage>
</organism>
<protein>
    <recommendedName>
        <fullName evidence="2">Allantoate amidohydrolase</fullName>
    </recommendedName>
</protein>
<gene>
    <name evidence="1" type="ORF">SDC9_160761</name>
</gene>
<dbReference type="Pfam" id="PF01546">
    <property type="entry name" value="Peptidase_M20"/>
    <property type="match status" value="1"/>
</dbReference>
<accession>A0A645FHK6</accession>
<reference evidence="1" key="1">
    <citation type="submission" date="2019-08" db="EMBL/GenBank/DDBJ databases">
        <authorList>
            <person name="Kucharzyk K."/>
            <person name="Murdoch R.W."/>
            <person name="Higgins S."/>
            <person name="Loffler F."/>
        </authorList>
    </citation>
    <scope>NUCLEOTIDE SEQUENCE</scope>
</reference>
<evidence type="ECO:0000313" key="1">
    <source>
        <dbReference type="EMBL" id="MPN13440.1"/>
    </source>
</evidence>
<comment type="caution">
    <text evidence="1">The sequence shown here is derived from an EMBL/GenBank/DDBJ whole genome shotgun (WGS) entry which is preliminary data.</text>
</comment>
<proteinExistence type="predicted"/>
<dbReference type="InterPro" id="IPR002933">
    <property type="entry name" value="Peptidase_M20"/>
</dbReference>
<dbReference type="SUPFAM" id="SSF53187">
    <property type="entry name" value="Zn-dependent exopeptidases"/>
    <property type="match status" value="1"/>
</dbReference>